<proteinExistence type="predicted"/>
<organism evidence="2 3">
    <name type="scientific">Polarella glacialis</name>
    <name type="common">Dinoflagellate</name>
    <dbReference type="NCBI Taxonomy" id="89957"/>
    <lineage>
        <taxon>Eukaryota</taxon>
        <taxon>Sar</taxon>
        <taxon>Alveolata</taxon>
        <taxon>Dinophyceae</taxon>
        <taxon>Suessiales</taxon>
        <taxon>Suessiaceae</taxon>
        <taxon>Polarella</taxon>
    </lineage>
</organism>
<gene>
    <name evidence="2" type="ORF">PGLA2088_LOCUS2029</name>
</gene>
<accession>A0A813HQL8</accession>
<protein>
    <submittedName>
        <fullName evidence="2">Uncharacterized protein</fullName>
    </submittedName>
</protein>
<evidence type="ECO:0000256" key="1">
    <source>
        <dbReference type="SAM" id="MobiDB-lite"/>
    </source>
</evidence>
<feature type="region of interest" description="Disordered" evidence="1">
    <location>
        <begin position="1"/>
        <end position="36"/>
    </location>
</feature>
<dbReference type="EMBL" id="CAJNNW010001633">
    <property type="protein sequence ID" value="CAE8640038.1"/>
    <property type="molecule type" value="Genomic_DNA"/>
</dbReference>
<dbReference type="SUPFAM" id="SSF55874">
    <property type="entry name" value="ATPase domain of HSP90 chaperone/DNA topoisomerase II/histidine kinase"/>
    <property type="match status" value="1"/>
</dbReference>
<sequence>MGISVESQAMNDKRKEVESMWQSAKQRKVESQKEDDNHVRFQSDKWRYQKEARQYYSDPVKAFATELLQNSLDAMNAVGKNHQMTLGCTVRDVELHSDCLGMQRRVEVTFQDNGTGMDRTVLQHGLLCIGASGSTRTDAGRKSQLSESAGGFGLAKVLLYLGQTSFKIWTRMKGGVEYWVSADPFRKDQEVCAITKAAEVGHQSFSKNEAHGTKAVITLDPCVMEIQKERLCNIDQDFYKTHALSQHFSKAEDFSKKFRQVWVRSNLPVSLTLDGSIVNMNADLGEFQTYIFMNLDRRFAALYSNEINSQVRRQGSPPLRVHLQTLSGRLNVDRTNASKSTAGYFLYLCDLISIKYNTIVLDKSLELSVLLFTEDQHGTSFQCTDLLKGTRDDLTQEAKGPVMDMVQKFIIDRYSVKPPKPKVSWYTSEGSRSFSQWLQDLTGSDPQSQIPPNKWQTATKIEADRYFKGKPWRAAIRYNYAIFVEASISSLQVPSEFRSTDTVSGTSMMWMELFGVFVREILDVFKDEVKARGKSTLFNIGIYVGERDFVRPILSGSDGSKQGMPTFLINKAYVQNMLKDDDWSSFSMEAVVKSMTCLKTMALREVIFLLHGFQEGAATFASFQQYQLRLEEASLYREWSWFSRYKETVECHLMRGVQDGLSDVTRLRSHVVAMQAPVSNDRISREVLQYEKARLEEQVAQIRARADEDDPFNERDVMPNPAARLTKLKPSEIRYSQDSCSQTFRCGRSLELTAKQLKDGNISAEINIPVIHVFKWLGSWFTADNRRLWAFRTAGLNQVPVKIISFNEVWSNKLTTRNQGVSITLRGR</sequence>
<feature type="compositionally biased region" description="Polar residues" evidence="1">
    <location>
        <begin position="1"/>
        <end position="10"/>
    </location>
</feature>
<name>A0A813HQL8_POLGL</name>
<evidence type="ECO:0000313" key="3">
    <source>
        <dbReference type="Proteomes" id="UP000626109"/>
    </source>
</evidence>
<comment type="caution">
    <text evidence="2">The sequence shown here is derived from an EMBL/GenBank/DDBJ whole genome shotgun (WGS) entry which is preliminary data.</text>
</comment>
<reference evidence="2" key="1">
    <citation type="submission" date="2021-02" db="EMBL/GenBank/DDBJ databases">
        <authorList>
            <person name="Dougan E. K."/>
            <person name="Rhodes N."/>
            <person name="Thang M."/>
            <person name="Chan C."/>
        </authorList>
    </citation>
    <scope>NUCLEOTIDE SEQUENCE</scope>
</reference>
<dbReference type="Proteomes" id="UP000626109">
    <property type="component" value="Unassembled WGS sequence"/>
</dbReference>
<dbReference type="AlphaFoldDB" id="A0A813HQL8"/>
<dbReference type="Gene3D" id="3.30.565.10">
    <property type="entry name" value="Histidine kinase-like ATPase, C-terminal domain"/>
    <property type="match status" value="1"/>
</dbReference>
<dbReference type="InterPro" id="IPR036890">
    <property type="entry name" value="HATPase_C_sf"/>
</dbReference>
<feature type="compositionally biased region" description="Basic and acidic residues" evidence="1">
    <location>
        <begin position="27"/>
        <end position="36"/>
    </location>
</feature>
<evidence type="ECO:0000313" key="2">
    <source>
        <dbReference type="EMBL" id="CAE8640038.1"/>
    </source>
</evidence>